<gene>
    <name evidence="2" type="ORF">BACCIP111899_02376</name>
</gene>
<comment type="caution">
    <text evidence="2">The sequence shown here is derived from an EMBL/GenBank/DDBJ whole genome shotgun (WGS) entry which is preliminary data.</text>
</comment>
<proteinExistence type="predicted"/>
<dbReference type="Gene3D" id="3.40.1580.10">
    <property type="entry name" value="SMI1/KNR4-like"/>
    <property type="match status" value="1"/>
</dbReference>
<dbReference type="InterPro" id="IPR037883">
    <property type="entry name" value="Knr4/Smi1-like_sf"/>
</dbReference>
<dbReference type="InterPro" id="IPR018958">
    <property type="entry name" value="Knr4/Smi1-like_dom"/>
</dbReference>
<reference evidence="2 3" key="1">
    <citation type="submission" date="2021-10" db="EMBL/GenBank/DDBJ databases">
        <authorList>
            <person name="Criscuolo A."/>
        </authorList>
    </citation>
    <scope>NUCLEOTIDE SEQUENCE [LARGE SCALE GENOMIC DNA]</scope>
    <source>
        <strain evidence="3">CIP 111899</strain>
    </source>
</reference>
<protein>
    <recommendedName>
        <fullName evidence="1">Knr4/Smi1-like domain-containing protein</fullName>
    </recommendedName>
</protein>
<dbReference type="Proteomes" id="UP000789423">
    <property type="component" value="Unassembled WGS sequence"/>
</dbReference>
<dbReference type="EMBL" id="CAKJTI010000010">
    <property type="protein sequence ID" value="CAG9613181.1"/>
    <property type="molecule type" value="Genomic_DNA"/>
</dbReference>
<dbReference type="RefSeq" id="WP_230575275.1">
    <property type="nucleotide sequence ID" value="NZ_CAKJTI010000010.1"/>
</dbReference>
<dbReference type="SUPFAM" id="SSF160631">
    <property type="entry name" value="SMI1/KNR4-like"/>
    <property type="match status" value="1"/>
</dbReference>
<evidence type="ECO:0000313" key="3">
    <source>
        <dbReference type="Proteomes" id="UP000789423"/>
    </source>
</evidence>
<evidence type="ECO:0000313" key="2">
    <source>
        <dbReference type="EMBL" id="CAG9613181.1"/>
    </source>
</evidence>
<feature type="domain" description="Knr4/Smi1-like" evidence="1">
    <location>
        <begin position="14"/>
        <end position="126"/>
    </location>
</feature>
<dbReference type="Pfam" id="PF09346">
    <property type="entry name" value="SMI1_KNR4"/>
    <property type="match status" value="1"/>
</dbReference>
<accession>A0ABM8YBT8</accession>
<name>A0ABM8YBT8_9BACI</name>
<keyword evidence="3" id="KW-1185">Reference proteome</keyword>
<sequence length="138" mass="15848">MRNIWDKSSKKLEDLTDEMVVSAETKLGIKLPKSYIDLCKIQNGGYLIYDAYPTSVPTGWAEDHVSVDYINGIGEEGILSSAYYIEEWELPKGIVLLCGDGHWWIAMDYRHTKENPLMEVSLYPALTGSKRFREKQRK</sequence>
<organism evidence="2 3">
    <name type="scientific">Bacillus rhizoplanae</name>
    <dbReference type="NCBI Taxonomy" id="2880966"/>
    <lineage>
        <taxon>Bacteria</taxon>
        <taxon>Bacillati</taxon>
        <taxon>Bacillota</taxon>
        <taxon>Bacilli</taxon>
        <taxon>Bacillales</taxon>
        <taxon>Bacillaceae</taxon>
        <taxon>Bacillus</taxon>
    </lineage>
</organism>
<dbReference type="SMART" id="SM00860">
    <property type="entry name" value="SMI1_KNR4"/>
    <property type="match status" value="1"/>
</dbReference>
<evidence type="ECO:0000259" key="1">
    <source>
        <dbReference type="SMART" id="SM00860"/>
    </source>
</evidence>